<dbReference type="EMBL" id="JAQQKW010000001">
    <property type="protein sequence ID" value="MDC7692677.1"/>
    <property type="molecule type" value="Genomic_DNA"/>
</dbReference>
<evidence type="ECO:0000256" key="1">
    <source>
        <dbReference type="SAM" id="SignalP"/>
    </source>
</evidence>
<dbReference type="Proteomes" id="UP001216595">
    <property type="component" value="Unassembled WGS sequence"/>
</dbReference>
<gene>
    <name evidence="2" type="ORF">PQU94_00115</name>
</gene>
<comment type="caution">
    <text evidence="2">The sequence shown here is derived from an EMBL/GenBank/DDBJ whole genome shotgun (WGS) entry which is preliminary data.</text>
</comment>
<name>A0ABT5I913_9CAUL</name>
<reference evidence="2 3" key="1">
    <citation type="submission" date="2023-01" db="EMBL/GenBank/DDBJ databases">
        <title>Novel species of the genus Asticcacaulis isolated from rivers.</title>
        <authorList>
            <person name="Lu H."/>
        </authorList>
    </citation>
    <scope>NUCLEOTIDE SEQUENCE [LARGE SCALE GENOMIC DNA]</scope>
    <source>
        <strain evidence="2 3">DXS10W</strain>
    </source>
</reference>
<keyword evidence="3" id="KW-1185">Reference proteome</keyword>
<sequence length="122" mass="13119">MMKSIFGTAAAAALLTLAVPAFAECDVKQEQMVGKAIVDSVRGEGEELAGPMKRAVVELDRCEGGSIHFDTRFRVKAVLESGKLVWVEGHAKGVNDQIDSIEYYRASTELAAMTRSTGLASR</sequence>
<accession>A0ABT5I913</accession>
<evidence type="ECO:0000313" key="2">
    <source>
        <dbReference type="EMBL" id="MDC7692677.1"/>
    </source>
</evidence>
<organism evidence="2 3">
    <name type="scientific">Asticcacaulis currens</name>
    <dbReference type="NCBI Taxonomy" id="2984210"/>
    <lineage>
        <taxon>Bacteria</taxon>
        <taxon>Pseudomonadati</taxon>
        <taxon>Pseudomonadota</taxon>
        <taxon>Alphaproteobacteria</taxon>
        <taxon>Caulobacterales</taxon>
        <taxon>Caulobacteraceae</taxon>
        <taxon>Asticcacaulis</taxon>
    </lineage>
</organism>
<proteinExistence type="predicted"/>
<keyword evidence="1" id="KW-0732">Signal</keyword>
<feature type="chain" id="PRO_5046822412" evidence="1">
    <location>
        <begin position="24"/>
        <end position="122"/>
    </location>
</feature>
<dbReference type="RefSeq" id="WP_272739450.1">
    <property type="nucleotide sequence ID" value="NZ_JAQQKW010000001.1"/>
</dbReference>
<feature type="signal peptide" evidence="1">
    <location>
        <begin position="1"/>
        <end position="23"/>
    </location>
</feature>
<protein>
    <submittedName>
        <fullName evidence="2">Uncharacterized protein</fullName>
    </submittedName>
</protein>
<evidence type="ECO:0000313" key="3">
    <source>
        <dbReference type="Proteomes" id="UP001216595"/>
    </source>
</evidence>